<dbReference type="Gene3D" id="2.60.40.4060">
    <property type="entry name" value="Reeler domain"/>
    <property type="match status" value="1"/>
</dbReference>
<evidence type="ECO:0000256" key="9">
    <source>
        <dbReference type="ARBA" id="ARBA00023136"/>
    </source>
</evidence>
<dbReference type="PANTHER" id="PTHR45828">
    <property type="entry name" value="CYTOCHROME B561/FERRIC REDUCTASE TRANSMEMBRANE"/>
    <property type="match status" value="1"/>
</dbReference>
<keyword evidence="4" id="KW-0813">Transport</keyword>
<evidence type="ECO:0000256" key="4">
    <source>
        <dbReference type="ARBA" id="ARBA00022448"/>
    </source>
</evidence>
<keyword evidence="9 11" id="KW-0472">Membrane</keyword>
<dbReference type="CDD" id="cd08760">
    <property type="entry name" value="Cyt_b561_FRRS1_like"/>
    <property type="match status" value="1"/>
</dbReference>
<dbReference type="OrthoDB" id="2419613at2759"/>
<evidence type="ECO:0000256" key="2">
    <source>
        <dbReference type="ARBA" id="ARBA00004141"/>
    </source>
</evidence>
<dbReference type="STRING" id="52670.A0A2I4D0H5"/>
<dbReference type="SMART" id="SM00665">
    <property type="entry name" value="B561"/>
    <property type="match status" value="1"/>
</dbReference>
<comment type="subcellular location">
    <subcellularLocation>
        <location evidence="2">Membrane</location>
        <topology evidence="2">Multi-pass membrane protein</topology>
    </subcellularLocation>
</comment>
<dbReference type="RefSeq" id="XP_013885723.1">
    <property type="nucleotide sequence ID" value="XM_014030269.1"/>
</dbReference>
<evidence type="ECO:0000259" key="15">
    <source>
        <dbReference type="PROSITE" id="PS51019"/>
    </source>
</evidence>
<evidence type="ECO:0000256" key="10">
    <source>
        <dbReference type="ARBA" id="ARBA00023180"/>
    </source>
</evidence>
<dbReference type="SMART" id="SM00664">
    <property type="entry name" value="DoH"/>
    <property type="match status" value="1"/>
</dbReference>
<keyword evidence="6" id="KW-0249">Electron transport</keyword>
<evidence type="ECO:0000256" key="1">
    <source>
        <dbReference type="ARBA" id="ARBA00001970"/>
    </source>
</evidence>
<dbReference type="Pfam" id="PF03351">
    <property type="entry name" value="DOMON"/>
    <property type="match status" value="1"/>
</dbReference>
<keyword evidence="16" id="KW-1185">Reference proteome</keyword>
<gene>
    <name evidence="17" type="primary">zgc:163022</name>
</gene>
<dbReference type="PROSITE" id="PS50836">
    <property type="entry name" value="DOMON"/>
    <property type="match status" value="1"/>
</dbReference>
<dbReference type="CDD" id="cd08544">
    <property type="entry name" value="Reeler"/>
    <property type="match status" value="1"/>
</dbReference>
<protein>
    <submittedName>
        <fullName evidence="17">Ferric-chelate reductase 1</fullName>
    </submittedName>
</protein>
<evidence type="ECO:0000256" key="6">
    <source>
        <dbReference type="ARBA" id="ARBA00022982"/>
    </source>
</evidence>
<dbReference type="InParanoid" id="A0A2I4D0H5"/>
<proteinExistence type="inferred from homology"/>
<dbReference type="Proteomes" id="UP000192220">
    <property type="component" value="Unplaced"/>
</dbReference>
<dbReference type="FunCoup" id="A0A2I4D0H5">
    <property type="interactions" value="40"/>
</dbReference>
<dbReference type="InterPro" id="IPR006593">
    <property type="entry name" value="Cyt_b561/ferric_Rdtase_TM"/>
</dbReference>
<evidence type="ECO:0000259" key="14">
    <source>
        <dbReference type="PROSITE" id="PS50939"/>
    </source>
</evidence>
<organism evidence="16 17">
    <name type="scientific">Austrofundulus limnaeus</name>
    <name type="common">Annual killifish</name>
    <dbReference type="NCBI Taxonomy" id="52670"/>
    <lineage>
        <taxon>Eukaryota</taxon>
        <taxon>Metazoa</taxon>
        <taxon>Chordata</taxon>
        <taxon>Craniata</taxon>
        <taxon>Vertebrata</taxon>
        <taxon>Euteleostomi</taxon>
        <taxon>Actinopterygii</taxon>
        <taxon>Neopterygii</taxon>
        <taxon>Teleostei</taxon>
        <taxon>Neoteleostei</taxon>
        <taxon>Acanthomorphata</taxon>
        <taxon>Ovalentaria</taxon>
        <taxon>Atherinomorphae</taxon>
        <taxon>Cyprinodontiformes</taxon>
        <taxon>Rivulidae</taxon>
        <taxon>Austrofundulus</taxon>
    </lineage>
</organism>
<feature type="signal peptide" evidence="12">
    <location>
        <begin position="1"/>
        <end position="17"/>
    </location>
</feature>
<reference evidence="17" key="1">
    <citation type="submission" date="2025-08" db="UniProtKB">
        <authorList>
            <consortium name="RefSeq"/>
        </authorList>
    </citation>
    <scope>IDENTIFICATION</scope>
    <source>
        <strain evidence="17">Quisiro</strain>
        <tissue evidence="17">Liver</tissue>
    </source>
</reference>
<comment type="cofactor">
    <cofactor evidence="1">
        <name>heme b</name>
        <dbReference type="ChEBI" id="CHEBI:60344"/>
    </cofactor>
</comment>
<dbReference type="FunFam" id="2.60.40.4060:FF:000003">
    <property type="entry name" value="Ferric chelate reductase 1"/>
    <property type="match status" value="1"/>
</dbReference>
<feature type="transmembrane region" description="Helical" evidence="11">
    <location>
        <begin position="462"/>
        <end position="488"/>
    </location>
</feature>
<keyword evidence="7 11" id="KW-1133">Transmembrane helix</keyword>
<dbReference type="InterPro" id="IPR051237">
    <property type="entry name" value="Ferric-chelate_Red/DefProt"/>
</dbReference>
<keyword evidence="12" id="KW-0732">Signal</keyword>
<dbReference type="PANTHER" id="PTHR45828:SF44">
    <property type="entry name" value="FERRIC-CHELATE REDUCTASE 1-RELATED"/>
    <property type="match status" value="1"/>
</dbReference>
<feature type="transmembrane region" description="Helical" evidence="11">
    <location>
        <begin position="494"/>
        <end position="514"/>
    </location>
</feature>
<feature type="transmembrane region" description="Helical" evidence="11">
    <location>
        <begin position="431"/>
        <end position="450"/>
    </location>
</feature>
<comment type="similarity">
    <text evidence="3">Belongs to the FRRS1 family.</text>
</comment>
<keyword evidence="10" id="KW-0325">Glycoprotein</keyword>
<accession>A0A2I4D0H5</accession>
<dbReference type="Pfam" id="PF02014">
    <property type="entry name" value="Reeler"/>
    <property type="match status" value="1"/>
</dbReference>
<dbReference type="Gene3D" id="1.20.120.1770">
    <property type="match status" value="1"/>
</dbReference>
<feature type="domain" description="DOMON" evidence="13">
    <location>
        <begin position="204"/>
        <end position="319"/>
    </location>
</feature>
<evidence type="ECO:0000256" key="8">
    <source>
        <dbReference type="ARBA" id="ARBA00023004"/>
    </source>
</evidence>
<feature type="transmembrane region" description="Helical" evidence="11">
    <location>
        <begin position="542"/>
        <end position="562"/>
    </location>
</feature>
<dbReference type="GO" id="GO:0016020">
    <property type="term" value="C:membrane"/>
    <property type="evidence" value="ECO:0007669"/>
    <property type="project" value="UniProtKB-SubCell"/>
</dbReference>
<dbReference type="InterPro" id="IPR002861">
    <property type="entry name" value="Reeler_dom"/>
</dbReference>
<evidence type="ECO:0000256" key="7">
    <source>
        <dbReference type="ARBA" id="ARBA00022989"/>
    </source>
</evidence>
<dbReference type="PROSITE" id="PS50939">
    <property type="entry name" value="CYTOCHROME_B561"/>
    <property type="match status" value="1"/>
</dbReference>
<evidence type="ECO:0000259" key="13">
    <source>
        <dbReference type="PROSITE" id="PS50836"/>
    </source>
</evidence>
<keyword evidence="5 11" id="KW-0812">Transmembrane</keyword>
<feature type="domain" description="Cytochrome b561" evidence="14">
    <location>
        <begin position="323"/>
        <end position="520"/>
    </location>
</feature>
<sequence length="565" mass="60343">MELQLFLLILVVPGVWGYASGLVTGSCSNLQPSHGLNSQTGSAPYTVTTDQNSYALGGEVKVNLQGSTPFEGFLLEAREQGGSTPVGSFVVSTSTAQLLSCNQKSNSAVSHTSKSQKTSIQVTWKPDASTNVKSIQFHATFVKNFQTFWVDLTSPVLTLTSSSSSGSVPAQTTSFKTTNSISSANCGTTKVCFSQPSGCDPSLTSNCFFMSAMSSGSALTYELTGSSNGYVAFGFSDDQQMGNDDIYICGLNGNGAVSVQHAYSTGHSAPQILPLGNVSNVIASTQNGVLSCTFTSMNTISTQRSSGTNQMYYILFAYGPSSNGNIQMHTNTFSSSTKVDISQPQVLQSEDFPQIMQAHASLMLIAWMTTSSLGMMVARYLKRMAKGKKLCGKDIWFVIHVTVMSLTVVATAIAFILAFSYVGGWAGGPHPVLGCLVMILTVIQPILALLRCGPQHPRRYIFNLSHAFIGIAAKGLGVAAIFTGLSIIDNTTNSWLMSVMGGFVAWEAIFYTLLELFSRWKKNKPDAATSSRESKRVRIDSLLVAIYFLGNICFLVALLSGIGTS</sequence>
<evidence type="ECO:0000313" key="16">
    <source>
        <dbReference type="Proteomes" id="UP000192220"/>
    </source>
</evidence>
<dbReference type="AlphaFoldDB" id="A0A2I4D0H5"/>
<evidence type="ECO:0000256" key="5">
    <source>
        <dbReference type="ARBA" id="ARBA00022692"/>
    </source>
</evidence>
<dbReference type="InterPro" id="IPR005018">
    <property type="entry name" value="DOMON_domain"/>
</dbReference>
<evidence type="ECO:0000256" key="3">
    <source>
        <dbReference type="ARBA" id="ARBA00009195"/>
    </source>
</evidence>
<dbReference type="KEGG" id="alim:106533829"/>
<dbReference type="PROSITE" id="PS51019">
    <property type="entry name" value="REELIN"/>
    <property type="match status" value="1"/>
</dbReference>
<evidence type="ECO:0000256" key="11">
    <source>
        <dbReference type="SAM" id="Phobius"/>
    </source>
</evidence>
<keyword evidence="8" id="KW-0408">Iron</keyword>
<dbReference type="InterPro" id="IPR042307">
    <property type="entry name" value="Reeler_sf"/>
</dbReference>
<evidence type="ECO:0000256" key="12">
    <source>
        <dbReference type="SAM" id="SignalP"/>
    </source>
</evidence>
<feature type="chain" id="PRO_5014188287" evidence="12">
    <location>
        <begin position="18"/>
        <end position="565"/>
    </location>
</feature>
<dbReference type="CDD" id="cd09628">
    <property type="entry name" value="DOMON_SDR_2_like"/>
    <property type="match status" value="1"/>
</dbReference>
<name>A0A2I4D0H5_AUSLI</name>
<feature type="transmembrane region" description="Helical" evidence="11">
    <location>
        <begin position="397"/>
        <end position="419"/>
    </location>
</feature>
<feature type="domain" description="Reelin" evidence="15">
    <location>
        <begin position="8"/>
        <end position="174"/>
    </location>
</feature>
<evidence type="ECO:0000313" key="17">
    <source>
        <dbReference type="RefSeq" id="XP_013885723.1"/>
    </source>
</evidence>
<feature type="transmembrane region" description="Helical" evidence="11">
    <location>
        <begin position="358"/>
        <end position="377"/>
    </location>
</feature>